<dbReference type="InParanoid" id="A0A2I1DPU9"/>
<dbReference type="Proteomes" id="UP000234329">
    <property type="component" value="Unassembled WGS sequence"/>
</dbReference>
<name>A0A2I1DPU9_9PROT</name>
<protein>
    <submittedName>
        <fullName evidence="2">Uncharacterized protein</fullName>
    </submittedName>
</protein>
<reference evidence="2 3" key="1">
    <citation type="submission" date="2017-03" db="EMBL/GenBank/DDBJ databases">
        <title>Draft genime sequence of the acidophilic sulfur-oxidizing bacterium Acidithiobacillus sp. SH, isolated from seawater.</title>
        <authorList>
            <person name="Sharmin S."/>
            <person name="Tokuhisa M."/>
            <person name="Kanao T."/>
            <person name="Kamimura K."/>
        </authorList>
    </citation>
    <scope>NUCLEOTIDE SEQUENCE [LARGE SCALE GENOMIC DNA]</scope>
    <source>
        <strain evidence="2 3">SH</strain>
    </source>
</reference>
<dbReference type="AlphaFoldDB" id="A0A2I1DPU9"/>
<dbReference type="OrthoDB" id="9182861at2"/>
<evidence type="ECO:0000313" key="3">
    <source>
        <dbReference type="Proteomes" id="UP000234329"/>
    </source>
</evidence>
<keyword evidence="3" id="KW-1185">Reference proteome</keyword>
<feature type="signal peptide" evidence="1">
    <location>
        <begin position="1"/>
        <end position="17"/>
    </location>
</feature>
<keyword evidence="1" id="KW-0732">Signal</keyword>
<accession>A0A2I1DPU9</accession>
<dbReference type="EMBL" id="MXAV01000006">
    <property type="protein sequence ID" value="PKY11880.1"/>
    <property type="molecule type" value="Genomic_DNA"/>
</dbReference>
<organism evidence="2 3">
    <name type="scientific">Acidithiobacillus marinus</name>
    <dbReference type="NCBI Taxonomy" id="187490"/>
    <lineage>
        <taxon>Bacteria</taxon>
        <taxon>Pseudomonadati</taxon>
        <taxon>Pseudomonadota</taxon>
        <taxon>Acidithiobacillia</taxon>
        <taxon>Acidithiobacillales</taxon>
        <taxon>Acidithiobacillaceae</taxon>
        <taxon>Acidithiobacillus</taxon>
    </lineage>
</organism>
<evidence type="ECO:0000256" key="1">
    <source>
        <dbReference type="SAM" id="SignalP"/>
    </source>
</evidence>
<proteinExistence type="predicted"/>
<evidence type="ECO:0000313" key="2">
    <source>
        <dbReference type="EMBL" id="PKY11880.1"/>
    </source>
</evidence>
<comment type="caution">
    <text evidence="2">The sequence shown here is derived from an EMBL/GenBank/DDBJ whole genome shotgun (WGS) entry which is preliminary data.</text>
</comment>
<gene>
    <name evidence="2" type="ORF">B1757_02385</name>
</gene>
<feature type="chain" id="PRO_5014182342" evidence="1">
    <location>
        <begin position="18"/>
        <end position="101"/>
    </location>
</feature>
<sequence length="101" mass="11240">MVACLVLFVAWVFLAGAPDERIDRACRPVIWVGKVFSSASMAADTDYSGGISSGFSNFNKGCQLTIWDYFYARKWCVTHPGKLIPGDQYDRCPVANHQENT</sequence>